<dbReference type="RefSeq" id="XP_038078797.1">
    <property type="nucleotide sequence ID" value="XM_038222869.1"/>
</dbReference>
<dbReference type="PANTHER" id="PTHR12443:SF9">
    <property type="entry name" value="TRANSLOCATION PROTEIN SEC62"/>
    <property type="match status" value="1"/>
</dbReference>
<evidence type="ECO:0000256" key="1">
    <source>
        <dbReference type="ARBA" id="ARBA00004477"/>
    </source>
</evidence>
<dbReference type="OMA" id="CLLESPW"/>
<keyword evidence="10 12" id="KW-0472">Membrane</keyword>
<reference evidence="13" key="1">
    <citation type="submission" date="2022-11" db="UniProtKB">
        <authorList>
            <consortium name="EnsemblMetazoa"/>
        </authorList>
    </citation>
    <scope>IDENTIFICATION</scope>
</reference>
<feature type="compositionally biased region" description="Basic and acidic residues" evidence="11">
    <location>
        <begin position="300"/>
        <end position="313"/>
    </location>
</feature>
<dbReference type="Pfam" id="PF03839">
    <property type="entry name" value="Sec62"/>
    <property type="match status" value="1"/>
</dbReference>
<comment type="subcellular location">
    <subcellularLocation>
        <location evidence="1">Endoplasmic reticulum membrane</location>
        <topology evidence="1">Multi-pass membrane protein</topology>
    </subcellularLocation>
</comment>
<proteinExistence type="inferred from homology"/>
<evidence type="ECO:0000256" key="9">
    <source>
        <dbReference type="ARBA" id="ARBA00023010"/>
    </source>
</evidence>
<feature type="region of interest" description="Disordered" evidence="11">
    <location>
        <begin position="102"/>
        <end position="165"/>
    </location>
</feature>
<feature type="compositionally biased region" description="Basic residues" evidence="11">
    <location>
        <begin position="1"/>
        <end position="11"/>
    </location>
</feature>
<dbReference type="InterPro" id="IPR004728">
    <property type="entry name" value="Sec62"/>
</dbReference>
<dbReference type="OrthoDB" id="200187at2759"/>
<protein>
    <recommendedName>
        <fullName evidence="3">Translocation protein SEC62</fullName>
    </recommendedName>
</protein>
<dbReference type="Proteomes" id="UP000887568">
    <property type="component" value="Unplaced"/>
</dbReference>
<dbReference type="GO" id="GO:0031204">
    <property type="term" value="P:post-translational protein targeting to membrane, translocation"/>
    <property type="evidence" value="ECO:0007669"/>
    <property type="project" value="TreeGrafter"/>
</dbReference>
<keyword evidence="8 12" id="KW-1133">Transmembrane helix</keyword>
<evidence type="ECO:0000256" key="11">
    <source>
        <dbReference type="SAM" id="MobiDB-lite"/>
    </source>
</evidence>
<evidence type="ECO:0000256" key="5">
    <source>
        <dbReference type="ARBA" id="ARBA00022692"/>
    </source>
</evidence>
<keyword evidence="5 12" id="KW-0812">Transmembrane</keyword>
<evidence type="ECO:0000256" key="6">
    <source>
        <dbReference type="ARBA" id="ARBA00022824"/>
    </source>
</evidence>
<feature type="compositionally biased region" description="Basic and acidic residues" evidence="11">
    <location>
        <begin position="12"/>
        <end position="22"/>
    </location>
</feature>
<keyword evidence="14" id="KW-1185">Reference proteome</keyword>
<evidence type="ECO:0000256" key="12">
    <source>
        <dbReference type="SAM" id="Phobius"/>
    </source>
</evidence>
<keyword evidence="6" id="KW-0256">Endoplasmic reticulum</keyword>
<evidence type="ECO:0000256" key="10">
    <source>
        <dbReference type="ARBA" id="ARBA00023136"/>
    </source>
</evidence>
<dbReference type="GO" id="GO:0005789">
    <property type="term" value="C:endoplasmic reticulum membrane"/>
    <property type="evidence" value="ECO:0007669"/>
    <property type="project" value="UniProtKB-SubCell"/>
</dbReference>
<feature type="transmembrane region" description="Helical" evidence="12">
    <location>
        <begin position="197"/>
        <end position="217"/>
    </location>
</feature>
<feature type="region of interest" description="Disordered" evidence="11">
    <location>
        <begin position="290"/>
        <end position="383"/>
    </location>
</feature>
<organism evidence="13 14">
    <name type="scientific">Patiria miniata</name>
    <name type="common">Bat star</name>
    <name type="synonym">Asterina miniata</name>
    <dbReference type="NCBI Taxonomy" id="46514"/>
    <lineage>
        <taxon>Eukaryota</taxon>
        <taxon>Metazoa</taxon>
        <taxon>Echinodermata</taxon>
        <taxon>Eleutherozoa</taxon>
        <taxon>Asterozoa</taxon>
        <taxon>Asteroidea</taxon>
        <taxon>Valvatacea</taxon>
        <taxon>Valvatida</taxon>
        <taxon>Asterinidae</taxon>
        <taxon>Patiria</taxon>
    </lineage>
</organism>
<evidence type="ECO:0000256" key="8">
    <source>
        <dbReference type="ARBA" id="ARBA00022989"/>
    </source>
</evidence>
<feature type="compositionally biased region" description="Acidic residues" evidence="11">
    <location>
        <begin position="332"/>
        <end position="353"/>
    </location>
</feature>
<keyword evidence="7" id="KW-0653">Protein transport</keyword>
<evidence type="ECO:0000256" key="2">
    <source>
        <dbReference type="ARBA" id="ARBA00010604"/>
    </source>
</evidence>
<dbReference type="AlphaFoldDB" id="A0A914BTC9"/>
<evidence type="ECO:0000256" key="4">
    <source>
        <dbReference type="ARBA" id="ARBA00022448"/>
    </source>
</evidence>
<name>A0A914BTC9_PATMI</name>
<evidence type="ECO:0000256" key="3">
    <source>
        <dbReference type="ARBA" id="ARBA00021257"/>
    </source>
</evidence>
<feature type="transmembrane region" description="Helical" evidence="12">
    <location>
        <begin position="229"/>
        <end position="254"/>
    </location>
</feature>
<feature type="region of interest" description="Disordered" evidence="11">
    <location>
        <begin position="1"/>
        <end position="28"/>
    </location>
</feature>
<accession>A0A914BTC9</accession>
<keyword evidence="4" id="KW-0813">Transport</keyword>
<dbReference type="GeneID" id="119746080"/>
<feature type="compositionally biased region" description="Basic and acidic residues" evidence="11">
    <location>
        <begin position="105"/>
        <end position="157"/>
    </location>
</feature>
<evidence type="ECO:0000313" key="14">
    <source>
        <dbReference type="Proteomes" id="UP000887568"/>
    </source>
</evidence>
<dbReference type="EnsemblMetazoa" id="XM_038222869.1">
    <property type="protein sequence ID" value="XP_038078797.1"/>
    <property type="gene ID" value="LOC119746080"/>
</dbReference>
<evidence type="ECO:0000256" key="7">
    <source>
        <dbReference type="ARBA" id="ARBA00022927"/>
    </source>
</evidence>
<keyword evidence="9" id="KW-0811">Translocation</keyword>
<comment type="similarity">
    <text evidence="2">Belongs to the SEC62 family.</text>
</comment>
<evidence type="ECO:0000313" key="13">
    <source>
        <dbReference type="EnsemblMetazoa" id="XP_038078797.1"/>
    </source>
</evidence>
<sequence length="383" mass="43207">MAERQSRRRKKRDDGQAEKPTDEETAVGKHLRFNLATKTSNFMGHKVEYFTGSKAVDLMLDSKWASGKGSIEILFTDRSSVVQYLEKLLHKGMFHRALKVVKKSKKDEKKDKEGKKEEKTEKEVKKGEAKAKKEKGEKKESKEKSEKETTEKEEGTPKAKKSKEVKRKIKLEPTEDQVFRDGNDAYVWIYDPVKPMYYVYGLLLVVGAITVCLFPLWPPWMRAGTYYVSLGGAGVVGSVLALAIVRFILFVLLWSGTMGRIHLWIFPNLLADVGILESFQPAYEYTVNKRSAESTNDETTEGKDGEEQTKGEEEGMAEGAGQDAEEVKEAGNDEEDEQNDDDDDDNENEEEDGSGSSSNQENREEFEIIEPEDISAASQEAES</sequence>
<dbReference type="PANTHER" id="PTHR12443">
    <property type="entry name" value="TRANSLOCATION PROTEIN SEC62"/>
    <property type="match status" value="1"/>
</dbReference>